<accession>A0A8D5RV64</accession>
<dbReference type="InterPro" id="IPR036772">
    <property type="entry name" value="SRCR-like_dom_sf"/>
</dbReference>
<feature type="disulfide bond" evidence="2">
    <location>
        <begin position="259"/>
        <end position="269"/>
    </location>
</feature>
<dbReference type="Pfam" id="PF00530">
    <property type="entry name" value="SRCR"/>
    <property type="match status" value="2"/>
</dbReference>
<evidence type="ECO:0000256" key="1">
    <source>
        <dbReference type="ARBA" id="ARBA00023157"/>
    </source>
</evidence>
<keyword evidence="3" id="KW-0732">Signal</keyword>
<feature type="domain" description="SRCR" evidence="4">
    <location>
        <begin position="70"/>
        <end position="180"/>
    </location>
</feature>
<dbReference type="PRINTS" id="PR00258">
    <property type="entry name" value="SPERACTRCPTR"/>
</dbReference>
<dbReference type="InterPro" id="IPR050912">
    <property type="entry name" value="LOX-like_protein"/>
</dbReference>
<sequence length="515" mass="57137">MELSRLLAALLLVAGAQAQNRDSFDFFRPPNRGRLLPPSRRLDVSGVRGIRTDFRSNNFINFFGQRPYEIQLRGSNNSREGNVEVLFFDWRELVAGWRSVCDYGWTTEHAKAVCRQLGFPGNAVATHNGRFGMRSNGMGSMVNQCQIGEGNRGLRNCLHAGLGTAAATCGSNNIAGVICGDDPASPYNGRMAVRLRGGGTKGDIEVKYGDRGWGPICGDGFDLKAGTVVCKQLNLGAAKRTSISGRRARGPFILAGVECTGREANLAQCKSIRDDPVSCPGNRYSGAAVECTGPEDIRLPNLRVDAGEVQASARLSTERLADLTCAAEENCLARSASEVMRTDRNWKLRTRKLFRFTNKVWNNGGADYKPKADPAQWEWRTCHEHYHSEESFSEYDLTYAGTDEKAAEGHKASFCLEDSECKRGISQRYFCYIEQNVRPPQGIRAGCADIYGDNIDCQWIDVTDIKSGRYVLRIRVNADRKVPEVSFDDNQVICNVRLNMERDEVRITNCRNAPL</sequence>
<reference evidence="5" key="1">
    <citation type="submission" date="2020-12" db="EMBL/GenBank/DDBJ databases">
        <title>In vitro crosslinking of recombinant barnacle cyprid cement proteins using a commercial lysyl oxidase.</title>
        <authorList>
            <person name="Cleverley R.M."/>
            <person name="Webb D."/>
            <person name="Middlemiss S."/>
            <person name="Clare A.S."/>
            <person name="Okano K."/>
            <person name="Aldred N."/>
        </authorList>
    </citation>
    <scope>NUCLEOTIDE SEQUENCE</scope>
    <source>
        <strain evidence="5">2010KO-02</strain>
    </source>
</reference>
<dbReference type="Gene3D" id="3.10.250.10">
    <property type="entry name" value="SRCR-like domain"/>
    <property type="match status" value="2"/>
</dbReference>
<proteinExistence type="evidence at transcript level"/>
<comment type="caution">
    <text evidence="2">Lacks conserved residue(s) required for the propagation of feature annotation.</text>
</comment>
<dbReference type="GO" id="GO:0016020">
    <property type="term" value="C:membrane"/>
    <property type="evidence" value="ECO:0007669"/>
    <property type="project" value="InterPro"/>
</dbReference>
<dbReference type="GO" id="GO:0004720">
    <property type="term" value="F:protein-lysine 6-oxidase activity"/>
    <property type="evidence" value="ECO:0007669"/>
    <property type="project" value="TreeGrafter"/>
</dbReference>
<dbReference type="SUPFAM" id="SSF56487">
    <property type="entry name" value="SRCR-like"/>
    <property type="match status" value="2"/>
</dbReference>
<dbReference type="InterPro" id="IPR001190">
    <property type="entry name" value="SRCR"/>
</dbReference>
<evidence type="ECO:0000256" key="3">
    <source>
        <dbReference type="SAM" id="SignalP"/>
    </source>
</evidence>
<dbReference type="SMART" id="SM00202">
    <property type="entry name" value="SR"/>
    <property type="match status" value="2"/>
</dbReference>
<feature type="domain" description="SRCR" evidence="4">
    <location>
        <begin position="193"/>
        <end position="292"/>
    </location>
</feature>
<dbReference type="EMBL" id="LC596876">
    <property type="protein sequence ID" value="BCO38640.1"/>
    <property type="molecule type" value="mRNA"/>
</dbReference>
<organism evidence="5">
    <name type="scientific">Megabalanus rosa</name>
    <name type="common">Acorn barnacle</name>
    <dbReference type="NCBI Taxonomy" id="6680"/>
    <lineage>
        <taxon>Eukaryota</taxon>
        <taxon>Metazoa</taxon>
        <taxon>Ecdysozoa</taxon>
        <taxon>Arthropoda</taxon>
        <taxon>Crustacea</taxon>
        <taxon>Multicrustacea</taxon>
        <taxon>Cirripedia</taxon>
        <taxon>Thoracica</taxon>
        <taxon>Thoracicalcarea</taxon>
        <taxon>Balanomorpha</taxon>
        <taxon>Balanoidea</taxon>
        <taxon>Balanidae</taxon>
        <taxon>Megabalaninae</taxon>
        <taxon>Megabalanus</taxon>
    </lineage>
</organism>
<dbReference type="PROSITE" id="PS50287">
    <property type="entry name" value="SRCR_2"/>
    <property type="match status" value="2"/>
</dbReference>
<dbReference type="Pfam" id="PF01186">
    <property type="entry name" value="Lysyl_oxidase"/>
    <property type="match status" value="1"/>
</dbReference>
<feature type="chain" id="PRO_5034259636" evidence="3">
    <location>
        <begin position="19"/>
        <end position="515"/>
    </location>
</feature>
<dbReference type="PANTHER" id="PTHR45817">
    <property type="entry name" value="LYSYL OXIDASE-LIKE-RELATED"/>
    <property type="match status" value="1"/>
</dbReference>
<dbReference type="AlphaFoldDB" id="A0A8D5RV64"/>
<protein>
    <submittedName>
        <fullName evidence="5">Lysyl oxidase-related protein</fullName>
    </submittedName>
</protein>
<evidence type="ECO:0000256" key="2">
    <source>
        <dbReference type="PROSITE-ProRule" id="PRU00196"/>
    </source>
</evidence>
<dbReference type="PRINTS" id="PR00074">
    <property type="entry name" value="LYSYLOXIDASE"/>
</dbReference>
<evidence type="ECO:0000313" key="5">
    <source>
        <dbReference type="EMBL" id="BCO38640.1"/>
    </source>
</evidence>
<dbReference type="GO" id="GO:0005507">
    <property type="term" value="F:copper ion binding"/>
    <property type="evidence" value="ECO:0007669"/>
    <property type="project" value="InterPro"/>
</dbReference>
<reference evidence="5" key="2">
    <citation type="submission" date="2020-12" db="EMBL/GenBank/DDBJ databases">
        <title>Larval cement is composed of multiple novel proteins.</title>
        <authorList>
            <person name="Okano K."/>
            <person name="Nogata Y."/>
            <person name="Wong Y.H."/>
            <person name="Oguro-Okano M."/>
        </authorList>
    </citation>
    <scope>NUCLEOTIDE SEQUENCE</scope>
    <source>
        <strain evidence="5">2010KO-02</strain>
    </source>
</reference>
<dbReference type="InterPro" id="IPR001695">
    <property type="entry name" value="Lysyl_oxidase"/>
</dbReference>
<feature type="disulfide bond" evidence="2">
    <location>
        <begin position="230"/>
        <end position="291"/>
    </location>
</feature>
<evidence type="ECO:0000259" key="4">
    <source>
        <dbReference type="PROSITE" id="PS50287"/>
    </source>
</evidence>
<feature type="signal peptide" evidence="3">
    <location>
        <begin position="1"/>
        <end position="18"/>
    </location>
</feature>
<name>A0A8D5RV64_MEGRO</name>
<gene>
    <name evidence="5" type="primary">lcp-LOX-RP</name>
</gene>
<keyword evidence="1 2" id="KW-1015">Disulfide bond</keyword>
<dbReference type="PANTHER" id="PTHR45817:SF4">
    <property type="entry name" value="LYSYL OXIDASE-LIKE-RELATED"/>
    <property type="match status" value="1"/>
</dbReference>
<dbReference type="GO" id="GO:0005615">
    <property type="term" value="C:extracellular space"/>
    <property type="evidence" value="ECO:0007669"/>
    <property type="project" value="TreeGrafter"/>
</dbReference>